<evidence type="ECO:0000313" key="5">
    <source>
        <dbReference type="EMBL" id="GMI04069.1"/>
    </source>
</evidence>
<keyword evidence="1" id="KW-0597">Phosphoprotein</keyword>
<dbReference type="SMART" id="SM00513">
    <property type="entry name" value="SAP"/>
    <property type="match status" value="1"/>
</dbReference>
<proteinExistence type="inferred from homology"/>
<feature type="compositionally biased region" description="Basic and acidic residues" evidence="3">
    <location>
        <begin position="104"/>
        <end position="114"/>
    </location>
</feature>
<name>A0A9W7F7Y2_9STRA</name>
<accession>A0A9W7F7Y2</accession>
<dbReference type="PROSITE" id="PS50800">
    <property type="entry name" value="SAP"/>
    <property type="match status" value="1"/>
</dbReference>
<comment type="caution">
    <text evidence="5">The sequence shown here is derived from an EMBL/GenBank/DDBJ whole genome shotgun (WGS) entry which is preliminary data.</text>
</comment>
<feature type="compositionally biased region" description="Low complexity" evidence="3">
    <location>
        <begin position="72"/>
        <end position="101"/>
    </location>
</feature>
<evidence type="ECO:0000256" key="1">
    <source>
        <dbReference type="ARBA" id="ARBA00022553"/>
    </source>
</evidence>
<feature type="compositionally biased region" description="Basic and acidic residues" evidence="3">
    <location>
        <begin position="131"/>
        <end position="179"/>
    </location>
</feature>
<dbReference type="EMBL" id="BRXX01000311">
    <property type="protein sequence ID" value="GMI04069.1"/>
    <property type="molecule type" value="Genomic_DNA"/>
</dbReference>
<evidence type="ECO:0000256" key="2">
    <source>
        <dbReference type="ARBA" id="ARBA00046328"/>
    </source>
</evidence>
<dbReference type="Gene3D" id="1.10.720.30">
    <property type="entry name" value="SAP domain"/>
    <property type="match status" value="1"/>
</dbReference>
<evidence type="ECO:0000313" key="6">
    <source>
        <dbReference type="Proteomes" id="UP001165160"/>
    </source>
</evidence>
<dbReference type="Proteomes" id="UP001165160">
    <property type="component" value="Unassembled WGS sequence"/>
</dbReference>
<dbReference type="AlphaFoldDB" id="A0A9W7F7Y2"/>
<dbReference type="Pfam" id="PF02037">
    <property type="entry name" value="SAP"/>
    <property type="match status" value="1"/>
</dbReference>
<gene>
    <name evidence="5" type="ORF">TrVE_jg11208</name>
</gene>
<organism evidence="5 6">
    <name type="scientific">Triparma verrucosa</name>
    <dbReference type="NCBI Taxonomy" id="1606542"/>
    <lineage>
        <taxon>Eukaryota</taxon>
        <taxon>Sar</taxon>
        <taxon>Stramenopiles</taxon>
        <taxon>Ochrophyta</taxon>
        <taxon>Bolidophyceae</taxon>
        <taxon>Parmales</taxon>
        <taxon>Triparmaceae</taxon>
        <taxon>Triparma</taxon>
    </lineage>
</organism>
<dbReference type="GO" id="GO:0005634">
    <property type="term" value="C:nucleus"/>
    <property type="evidence" value="ECO:0007669"/>
    <property type="project" value="TreeGrafter"/>
</dbReference>
<comment type="similarity">
    <text evidence="2">Belongs to the SAP domain-containing ribonucleoprotein family.</text>
</comment>
<keyword evidence="6" id="KW-1185">Reference proteome</keyword>
<dbReference type="PANTHER" id="PTHR46551">
    <property type="entry name" value="SAP DOMAIN-CONTAINING RIBONUCLEOPROTEIN"/>
    <property type="match status" value="1"/>
</dbReference>
<dbReference type="SUPFAM" id="SSF68906">
    <property type="entry name" value="SAP domain"/>
    <property type="match status" value="1"/>
</dbReference>
<reference evidence="6" key="1">
    <citation type="journal article" date="2023" name="Commun. Biol.">
        <title>Genome analysis of Parmales, the sister group of diatoms, reveals the evolutionary specialization of diatoms from phago-mixotrophs to photoautotrophs.</title>
        <authorList>
            <person name="Ban H."/>
            <person name="Sato S."/>
            <person name="Yoshikawa S."/>
            <person name="Yamada K."/>
            <person name="Nakamura Y."/>
            <person name="Ichinomiya M."/>
            <person name="Sato N."/>
            <person name="Blanc-Mathieu R."/>
            <person name="Endo H."/>
            <person name="Kuwata A."/>
            <person name="Ogata H."/>
        </authorList>
    </citation>
    <scope>NUCLEOTIDE SEQUENCE [LARGE SCALE GENOMIC DNA]</scope>
    <source>
        <strain evidence="6">NIES 3699</strain>
    </source>
</reference>
<dbReference type="InterPro" id="IPR003034">
    <property type="entry name" value="SAP_dom"/>
</dbReference>
<dbReference type="InterPro" id="IPR052240">
    <property type="entry name" value="SAP_domain_ribonucleoprotein"/>
</dbReference>
<feature type="domain" description="SAP" evidence="4">
    <location>
        <begin position="3"/>
        <end position="37"/>
    </location>
</feature>
<evidence type="ECO:0000259" key="4">
    <source>
        <dbReference type="PROSITE" id="PS50800"/>
    </source>
</evidence>
<dbReference type="InterPro" id="IPR036361">
    <property type="entry name" value="SAP_dom_sf"/>
</dbReference>
<sequence length="218" mass="24029">MEVKKMKVAELRAALESRSLDTDGLKADLQARLQAALDEEEFGVAAEPVSEPVSDPAPSSKKIEEETKVQDPSPAASAPKVESSPAPAPVAATPTPAPSASLSDFEKKKADRAARFGIPVINQPKPQKPKYTKEERLAYKKEQASKKAEERKSKQPQKGEKRKAEKQPEPLLPKDEIERRLKRAEKFGTGGPQNDKLKAMLRQYRFMEEKGEGEKGGE</sequence>
<evidence type="ECO:0000256" key="3">
    <source>
        <dbReference type="SAM" id="MobiDB-lite"/>
    </source>
</evidence>
<feature type="region of interest" description="Disordered" evidence="3">
    <location>
        <begin position="42"/>
        <end position="197"/>
    </location>
</feature>
<dbReference type="GO" id="GO:0016973">
    <property type="term" value="P:poly(A)+ mRNA export from nucleus"/>
    <property type="evidence" value="ECO:0007669"/>
    <property type="project" value="TreeGrafter"/>
</dbReference>
<dbReference type="PANTHER" id="PTHR46551:SF1">
    <property type="entry name" value="SAP DOMAIN-CONTAINING RIBONUCLEOPROTEIN"/>
    <property type="match status" value="1"/>
</dbReference>
<protein>
    <recommendedName>
        <fullName evidence="4">SAP domain-containing protein</fullName>
    </recommendedName>
</protein>